<protein>
    <submittedName>
        <fullName evidence="2">Uncharacterized protein</fullName>
    </submittedName>
</protein>
<organism evidence="2 4">
    <name type="scientific">Ligilactobacillus ruminis</name>
    <dbReference type="NCBI Taxonomy" id="1623"/>
    <lineage>
        <taxon>Bacteria</taxon>
        <taxon>Bacillati</taxon>
        <taxon>Bacillota</taxon>
        <taxon>Bacilli</taxon>
        <taxon>Lactobacillales</taxon>
        <taxon>Lactobacillaceae</taxon>
        <taxon>Ligilactobacillus</taxon>
    </lineage>
</organism>
<reference evidence="2 4" key="3">
    <citation type="submission" date="2018-08" db="EMBL/GenBank/DDBJ databases">
        <title>A genome reference for cultivated species of the human gut microbiota.</title>
        <authorList>
            <person name="Zou Y."/>
            <person name="Xue W."/>
            <person name="Luo G."/>
        </authorList>
    </citation>
    <scope>NUCLEOTIDE SEQUENCE [LARGE SCALE GENOMIC DNA]</scope>
    <source>
        <strain evidence="2 4">TF10-9AT</strain>
    </source>
</reference>
<gene>
    <name evidence="2" type="ORF">DXD09_00395</name>
    <name evidence="1" type="ORF">LRB_1470</name>
</gene>
<sequence length="60" mass="6780">MEGKVMKFGQFSKTNYSISLDMKSQLFIARSNDNPKFEASGITIQDALFALSKIDKNVKF</sequence>
<reference evidence="1" key="1">
    <citation type="submission" date="2014-03" db="EMBL/GenBank/DDBJ databases">
        <authorList>
            <person name="Donnell M.M."/>
        </authorList>
    </citation>
    <scope>NUCLEOTIDE SEQUENCE</scope>
    <source>
        <strain evidence="1">ATCC 27780</strain>
    </source>
</reference>
<dbReference type="EMBL" id="QSQR01000001">
    <property type="protein sequence ID" value="RGK48231.1"/>
    <property type="molecule type" value="Genomic_DNA"/>
</dbReference>
<evidence type="ECO:0000313" key="2">
    <source>
        <dbReference type="EMBL" id="RGK48231.1"/>
    </source>
</evidence>
<dbReference type="EMBL" id="JHAJ01000011">
    <property type="protein sequence ID" value="KLA47263.1"/>
    <property type="molecule type" value="Genomic_DNA"/>
</dbReference>
<dbReference type="AlphaFoldDB" id="A0A0G8G5I1"/>
<dbReference type="Proteomes" id="UP000035618">
    <property type="component" value="Unassembled WGS sequence"/>
</dbReference>
<evidence type="ECO:0000313" key="4">
    <source>
        <dbReference type="Proteomes" id="UP000260790"/>
    </source>
</evidence>
<name>A0A0G8G5I1_9LACO</name>
<evidence type="ECO:0000313" key="3">
    <source>
        <dbReference type="Proteomes" id="UP000035618"/>
    </source>
</evidence>
<reference evidence="1 3" key="2">
    <citation type="journal article" date="2015" name="BMC Microbiol.">
        <title>Lactobacillus ruminis strains cluster according to their mammalian gut source.</title>
        <authorList>
            <person name="O' Donnell M.M."/>
            <person name="Harris H.M."/>
            <person name="Lynch D.B."/>
            <person name="Ross R.P."/>
            <person name="O'Toole P.W."/>
        </authorList>
    </citation>
    <scope>NUCLEOTIDE SEQUENCE [LARGE SCALE GENOMIC DNA]</scope>
    <source>
        <strain evidence="1 3">ATCC 27780</strain>
    </source>
</reference>
<evidence type="ECO:0000313" key="1">
    <source>
        <dbReference type="EMBL" id="KLA47263.1"/>
    </source>
</evidence>
<comment type="caution">
    <text evidence="2">The sequence shown here is derived from an EMBL/GenBank/DDBJ whole genome shotgun (WGS) entry which is preliminary data.</text>
</comment>
<proteinExistence type="predicted"/>
<accession>A0A0G8G5I1</accession>
<dbReference type="Proteomes" id="UP000260790">
    <property type="component" value="Unassembled WGS sequence"/>
</dbReference>